<organism evidence="4 5">
    <name type="scientific">Plenodomus tracheiphilus IPT5</name>
    <dbReference type="NCBI Taxonomy" id="1408161"/>
    <lineage>
        <taxon>Eukaryota</taxon>
        <taxon>Fungi</taxon>
        <taxon>Dikarya</taxon>
        <taxon>Ascomycota</taxon>
        <taxon>Pezizomycotina</taxon>
        <taxon>Dothideomycetes</taxon>
        <taxon>Pleosporomycetidae</taxon>
        <taxon>Pleosporales</taxon>
        <taxon>Pleosporineae</taxon>
        <taxon>Leptosphaeriaceae</taxon>
        <taxon>Plenodomus</taxon>
    </lineage>
</organism>
<evidence type="ECO:0000256" key="1">
    <source>
        <dbReference type="SAM" id="Coils"/>
    </source>
</evidence>
<sequence length="512" mass="57574">MPFSPNAPIFSPGGNNGTQQKSNAANQVSTPPSPYLEARMSNLKENNADMRGDIRSLEELYEKLTLSMDKMKKGGWPVQVGSFKEVDLSESHQKAMDFKAELEKLEAEVHSSVHSDANVGKESGTVTVNVNGSLPPHLRASSVVSNGTAIKSIPPHLRGTKKVDVGNGVGLKQSTKAPLDGALITDGHVDGQLIPAPAPSPPATPKATANDTMPTMEPLCLERTWKPHYISTLPDLSDEILCNIPADGMVTFHPEFIRDFLKGESWSPGLRFISGKGPYVLRNRTYYVLDPKTEPFLPSAPGKHGAKLTAFFKDSPETFYPNMEEDAPSYDNVPMFIEVKDAKGRFRYVYYGNYTQTRWSDKLDYDTMITKVPEDVKKFWAEELTSTAREAWVTQELKNHFYPKPEYTGTLYPAHTEDDESSVASDVEVQHNVDMAGDVRNYVDKLRSWDRVAEMKTAMMTKQMILDAFHASDMDEPPSLRLWWEYLECVDWRKDFYKLLVELQSREKVFTK</sequence>
<accession>A0A6A7B4S8</accession>
<feature type="region of interest" description="Disordered" evidence="2">
    <location>
        <begin position="1"/>
        <end position="36"/>
    </location>
</feature>
<dbReference type="Pfam" id="PF20411">
    <property type="entry name" value="DUF6697"/>
    <property type="match status" value="1"/>
</dbReference>
<evidence type="ECO:0000313" key="5">
    <source>
        <dbReference type="Proteomes" id="UP000799423"/>
    </source>
</evidence>
<dbReference type="AlphaFoldDB" id="A0A6A7B4S8"/>
<dbReference type="InterPro" id="IPR046520">
    <property type="entry name" value="DUF6697"/>
</dbReference>
<evidence type="ECO:0000256" key="2">
    <source>
        <dbReference type="SAM" id="MobiDB-lite"/>
    </source>
</evidence>
<proteinExistence type="predicted"/>
<feature type="domain" description="DUF6697" evidence="3">
    <location>
        <begin position="251"/>
        <end position="502"/>
    </location>
</feature>
<dbReference type="OrthoDB" id="5427977at2759"/>
<dbReference type="EMBL" id="MU006306">
    <property type="protein sequence ID" value="KAF2850430.1"/>
    <property type="molecule type" value="Genomic_DNA"/>
</dbReference>
<keyword evidence="1" id="KW-0175">Coiled coil</keyword>
<dbReference type="Proteomes" id="UP000799423">
    <property type="component" value="Unassembled WGS sequence"/>
</dbReference>
<reference evidence="4" key="1">
    <citation type="submission" date="2020-01" db="EMBL/GenBank/DDBJ databases">
        <authorList>
            <consortium name="DOE Joint Genome Institute"/>
            <person name="Haridas S."/>
            <person name="Albert R."/>
            <person name="Binder M."/>
            <person name="Bloem J."/>
            <person name="Labutti K."/>
            <person name="Salamov A."/>
            <person name="Andreopoulos B."/>
            <person name="Baker S.E."/>
            <person name="Barry K."/>
            <person name="Bills G."/>
            <person name="Bluhm B.H."/>
            <person name="Cannon C."/>
            <person name="Castanera R."/>
            <person name="Culley D.E."/>
            <person name="Daum C."/>
            <person name="Ezra D."/>
            <person name="Gonzalez J.B."/>
            <person name="Henrissat B."/>
            <person name="Kuo A."/>
            <person name="Liang C."/>
            <person name="Lipzen A."/>
            <person name="Lutzoni F."/>
            <person name="Magnuson J."/>
            <person name="Mondo S."/>
            <person name="Nolan M."/>
            <person name="Ohm R."/>
            <person name="Pangilinan J."/>
            <person name="Park H.-J."/>
            <person name="Ramirez L."/>
            <person name="Alfaro M."/>
            <person name="Sun H."/>
            <person name="Tritt A."/>
            <person name="Yoshinaga Y."/>
            <person name="Zwiers L.-H."/>
            <person name="Turgeon B.G."/>
            <person name="Goodwin S.B."/>
            <person name="Spatafora J.W."/>
            <person name="Crous P.W."/>
            <person name="Grigoriev I.V."/>
        </authorList>
    </citation>
    <scope>NUCLEOTIDE SEQUENCE</scope>
    <source>
        <strain evidence="4">IPT5</strain>
    </source>
</reference>
<evidence type="ECO:0000259" key="3">
    <source>
        <dbReference type="Pfam" id="PF20411"/>
    </source>
</evidence>
<evidence type="ECO:0000313" key="4">
    <source>
        <dbReference type="EMBL" id="KAF2850430.1"/>
    </source>
</evidence>
<gene>
    <name evidence="4" type="ORF">T440DRAFT_479136</name>
</gene>
<feature type="compositionally biased region" description="Polar residues" evidence="2">
    <location>
        <begin position="17"/>
        <end position="30"/>
    </location>
</feature>
<protein>
    <recommendedName>
        <fullName evidence="3">DUF6697 domain-containing protein</fullName>
    </recommendedName>
</protein>
<feature type="coiled-coil region" evidence="1">
    <location>
        <begin position="40"/>
        <end position="108"/>
    </location>
</feature>
<keyword evidence="5" id="KW-1185">Reference proteome</keyword>
<name>A0A6A7B4S8_9PLEO</name>